<dbReference type="Proteomes" id="UP000225275">
    <property type="component" value="Unassembled WGS sequence"/>
</dbReference>
<reference evidence="3" key="1">
    <citation type="submission" date="2017-01" db="EMBL/GenBank/DDBJ databases">
        <authorList>
            <person name="Lo R."/>
        </authorList>
    </citation>
    <scope>NUCLEOTIDE SEQUENCE</scope>
    <source>
        <strain evidence="3">537</strain>
    </source>
</reference>
<dbReference type="PROSITE" id="PS00175">
    <property type="entry name" value="PG_MUTASE"/>
    <property type="match status" value="1"/>
</dbReference>
<feature type="active site" description="Proton donor/acceptor" evidence="1">
    <location>
        <position position="84"/>
    </location>
</feature>
<evidence type="ECO:0000256" key="1">
    <source>
        <dbReference type="PIRSR" id="PIRSR613078-1"/>
    </source>
</evidence>
<dbReference type="InterPro" id="IPR013078">
    <property type="entry name" value="His_Pase_superF_clade-1"/>
</dbReference>
<dbReference type="InterPro" id="IPR001345">
    <property type="entry name" value="PG/BPGM_mutase_AS"/>
</dbReference>
<dbReference type="Pfam" id="PF00300">
    <property type="entry name" value="His_Phos_1"/>
    <property type="match status" value="1"/>
</dbReference>
<accession>A0AAP8E1K2</accession>
<dbReference type="PANTHER" id="PTHR48100:SF5">
    <property type="entry name" value="HISTIDINE PHOSPHATASE FAMILY PROTEIN"/>
    <property type="match status" value="1"/>
</dbReference>
<dbReference type="Gene3D" id="3.40.50.1240">
    <property type="entry name" value="Phosphoglycerate mutase-like"/>
    <property type="match status" value="1"/>
</dbReference>
<dbReference type="AlphaFoldDB" id="A0AAP8E1K2"/>
<sequence length="201" mass="23100">MKKIYLMRHGETRLNSMGLNQGSWDSPLTDLGISQAMKAKEWFIKEAIKIDSAYSSYKERACHTLEIVTALKDGQYKKDRRLSEWDFGLFEGQQSRLNPLPLNPDRGTKSFGKAFVSYGGESDTDVSNRMDECILEILKKTPKNTLIVSHGGSIYLWLQRYIEQAIIQSHVPFENCSIFELEYENKKVSLNRVINPLQNET</sequence>
<dbReference type="GO" id="GO:0016791">
    <property type="term" value="F:phosphatase activity"/>
    <property type="evidence" value="ECO:0007669"/>
    <property type="project" value="TreeGrafter"/>
</dbReference>
<feature type="binding site" evidence="2">
    <location>
        <position position="60"/>
    </location>
    <ligand>
        <name>substrate</name>
    </ligand>
</feature>
<feature type="binding site" evidence="2">
    <location>
        <begin position="8"/>
        <end position="15"/>
    </location>
    <ligand>
        <name>substrate</name>
    </ligand>
</feature>
<proteinExistence type="predicted"/>
<dbReference type="SUPFAM" id="SSF53254">
    <property type="entry name" value="Phosphoglycerate mutase-like"/>
    <property type="match status" value="1"/>
</dbReference>
<protein>
    <submittedName>
        <fullName evidence="3">Histidine phosphatase family protein</fullName>
    </submittedName>
</protein>
<dbReference type="InterPro" id="IPR050275">
    <property type="entry name" value="PGM_Phosphatase"/>
</dbReference>
<dbReference type="EMBL" id="MTJS01000002">
    <property type="protein sequence ID" value="PFG89169.1"/>
    <property type="molecule type" value="Genomic_DNA"/>
</dbReference>
<dbReference type="GO" id="GO:0005737">
    <property type="term" value="C:cytoplasm"/>
    <property type="evidence" value="ECO:0007669"/>
    <property type="project" value="TreeGrafter"/>
</dbReference>
<evidence type="ECO:0000313" key="3">
    <source>
        <dbReference type="EMBL" id="PFG89169.1"/>
    </source>
</evidence>
<evidence type="ECO:0000313" key="4">
    <source>
        <dbReference type="Proteomes" id="UP000225275"/>
    </source>
</evidence>
<reference evidence="3" key="2">
    <citation type="journal article" date="2018" name="Food Control">
        <title>Characterization of Lactococcus lactis isolates from herbs, fruits and vegetables for use as biopreservatives against Listeria monocytogenes in cheese.</title>
        <authorList>
            <person name="Ho V."/>
            <person name="Lo R."/>
            <person name="Bansal N."/>
            <person name="Turner M.S."/>
        </authorList>
    </citation>
    <scope>NUCLEOTIDE SEQUENCE</scope>
    <source>
        <strain evidence="3">537</strain>
    </source>
</reference>
<dbReference type="RefSeq" id="WP_098393779.1">
    <property type="nucleotide sequence ID" value="NZ_JAOWLN010000004.1"/>
</dbReference>
<organism evidence="3 4">
    <name type="scientific">Lactococcus lactis</name>
    <dbReference type="NCBI Taxonomy" id="1358"/>
    <lineage>
        <taxon>Bacteria</taxon>
        <taxon>Bacillati</taxon>
        <taxon>Bacillota</taxon>
        <taxon>Bacilli</taxon>
        <taxon>Lactobacillales</taxon>
        <taxon>Streptococcaceae</taxon>
        <taxon>Lactococcus</taxon>
    </lineage>
</organism>
<feature type="active site" description="Tele-phosphohistidine intermediate" evidence="1">
    <location>
        <position position="9"/>
    </location>
</feature>
<dbReference type="CDD" id="cd07067">
    <property type="entry name" value="HP_PGM_like"/>
    <property type="match status" value="1"/>
</dbReference>
<gene>
    <name evidence="3" type="ORF">BW154_06755</name>
</gene>
<comment type="caution">
    <text evidence="3">The sequence shown here is derived from an EMBL/GenBank/DDBJ whole genome shotgun (WGS) entry which is preliminary data.</text>
</comment>
<dbReference type="PANTHER" id="PTHR48100">
    <property type="entry name" value="BROAD-SPECIFICITY PHOSPHATASE YOR283W-RELATED"/>
    <property type="match status" value="1"/>
</dbReference>
<dbReference type="SMART" id="SM00855">
    <property type="entry name" value="PGAM"/>
    <property type="match status" value="1"/>
</dbReference>
<name>A0AAP8E1K2_9LACT</name>
<evidence type="ECO:0000256" key="2">
    <source>
        <dbReference type="PIRSR" id="PIRSR613078-2"/>
    </source>
</evidence>
<dbReference type="InterPro" id="IPR029033">
    <property type="entry name" value="His_PPase_superfam"/>
</dbReference>